<evidence type="ECO:0008006" key="2">
    <source>
        <dbReference type="Google" id="ProtNLM"/>
    </source>
</evidence>
<proteinExistence type="predicted"/>
<name>A0A6C0K4W5_9ZZZZ</name>
<protein>
    <recommendedName>
        <fullName evidence="2">Nudix hydrolase domain-containing protein</fullName>
    </recommendedName>
</protein>
<evidence type="ECO:0000313" key="1">
    <source>
        <dbReference type="EMBL" id="QHU11278.1"/>
    </source>
</evidence>
<dbReference type="AlphaFoldDB" id="A0A6C0K4W5"/>
<organism evidence="1">
    <name type="scientific">viral metagenome</name>
    <dbReference type="NCBI Taxonomy" id="1070528"/>
    <lineage>
        <taxon>unclassified sequences</taxon>
        <taxon>metagenomes</taxon>
        <taxon>organismal metagenomes</taxon>
    </lineage>
</organism>
<accession>A0A6C0K4W5</accession>
<sequence>MFACFFKSSVSPPSPISQKYPEYTAAGCLFAEGSVALAGVQKQFLVGVGKRNPVLSGLGGRRESSDIDWVHTALRETVEELFDVKDVPVTLLNRLRLLLPIRSAVETDGYVMIQYSFDDLVVLLTCCMSLVSPLYKVQPRTLQDLIVKRCVGSGEIGSLALVPRLQGITIDPHFEEDLVKKIEVGTA</sequence>
<reference evidence="1" key="1">
    <citation type="journal article" date="2020" name="Nature">
        <title>Giant virus diversity and host interactions through global metagenomics.</title>
        <authorList>
            <person name="Schulz F."/>
            <person name="Roux S."/>
            <person name="Paez-Espino D."/>
            <person name="Jungbluth S."/>
            <person name="Walsh D.A."/>
            <person name="Denef V.J."/>
            <person name="McMahon K.D."/>
            <person name="Konstantinidis K.T."/>
            <person name="Eloe-Fadrosh E.A."/>
            <person name="Kyrpides N.C."/>
            <person name="Woyke T."/>
        </authorList>
    </citation>
    <scope>NUCLEOTIDE SEQUENCE</scope>
    <source>
        <strain evidence="1">GVMAG-S-1101165-84</strain>
    </source>
</reference>
<dbReference type="EMBL" id="MN740780">
    <property type="protein sequence ID" value="QHU11278.1"/>
    <property type="molecule type" value="Genomic_DNA"/>
</dbReference>